<evidence type="ECO:0000313" key="20">
    <source>
        <dbReference type="Proteomes" id="UP000000268"/>
    </source>
</evidence>
<dbReference type="EMBL" id="CP000838">
    <property type="protein sequence ID" value="ABW31702.1"/>
    <property type="molecule type" value="Genomic_DNA"/>
</dbReference>
<evidence type="ECO:0000256" key="9">
    <source>
        <dbReference type="ARBA" id="ARBA00023065"/>
    </source>
</evidence>
<evidence type="ECO:0000256" key="6">
    <source>
        <dbReference type="ARBA" id="ARBA00022692"/>
    </source>
</evidence>
<dbReference type="Gene3D" id="2.40.170.20">
    <property type="entry name" value="TonB-dependent receptor, beta-barrel domain"/>
    <property type="match status" value="1"/>
</dbReference>
<feature type="domain" description="TonB-dependent receptor plug" evidence="17">
    <location>
        <begin position="208"/>
        <end position="307"/>
    </location>
</feature>
<geneLocation type="plasmid" evidence="19 20">
    <name>pREB1</name>
</geneLocation>
<feature type="domain" description="TonB-dependent receptor-like beta-barrel" evidence="16">
    <location>
        <begin position="381"/>
        <end position="822"/>
    </location>
</feature>
<evidence type="ECO:0000259" key="18">
    <source>
        <dbReference type="Pfam" id="PF11741"/>
    </source>
</evidence>
<proteinExistence type="inferred from homology"/>
<keyword evidence="4 13" id="KW-1134">Transmembrane beta strand</keyword>
<dbReference type="RefSeq" id="WP_012166698.1">
    <property type="nucleotide sequence ID" value="NC_009926.1"/>
</dbReference>
<dbReference type="InterPro" id="IPR037066">
    <property type="entry name" value="Plug_dom_sf"/>
</dbReference>
<dbReference type="Pfam" id="PF11741">
    <property type="entry name" value="AMIN"/>
    <property type="match status" value="1"/>
</dbReference>
<accession>A8ZKK2</accession>
<evidence type="ECO:0000256" key="15">
    <source>
        <dbReference type="SAM" id="SignalP"/>
    </source>
</evidence>
<name>A8ZKK2_ACAM1</name>
<evidence type="ECO:0000256" key="7">
    <source>
        <dbReference type="ARBA" id="ARBA00022729"/>
    </source>
</evidence>
<dbReference type="InterPro" id="IPR012910">
    <property type="entry name" value="Plug_dom"/>
</dbReference>
<evidence type="ECO:0000259" key="17">
    <source>
        <dbReference type="Pfam" id="PF07715"/>
    </source>
</evidence>
<comment type="similarity">
    <text evidence="2 13 14">Belongs to the TonB-dependent receptor family.</text>
</comment>
<keyword evidence="9" id="KW-0406">Ion transport</keyword>
<feature type="domain" description="AMIN" evidence="18">
    <location>
        <begin position="70"/>
        <end position="166"/>
    </location>
</feature>
<keyword evidence="12 13" id="KW-0998">Cell outer membrane</keyword>
<sequence length="855" mass="94293">MVTRLFGKSLLLWVFTLANILTAPSVWAVDKSENSTEVAEASNHEREQPTTSVTEWLAQIEEAIIQITKVQVNPTAQGLSIILETGRDELSVPTTTAQENRLTAVIPNAVLALPDGPEYRQLNPATGIAEVSVTSLTADQVTVEIVGTDAPPTVSIQNEDTGLVLVVDAAAQAISEDEEIDVTVTAEKFLEGYVVPDASTATRTDTPILDTPASIQVIPKQVLEEQQVIRLEDALSNLSGVTYGGNFAGLDVNFNIRGFDNVPILRDGFRQFGFGNDGIPETANLERIEVLRGPASILYGEIQPGGVINLVTEKPLADPTYEAQLQIGNRGLISPQIDLTGPLTSDNRLLYRLNVLYRNEESFRDYEQNIERIFVAPTLSWKISDQTDLTVQLEYSDYSGPFEVGLPVIGNRVADVPASRVAGELEDFSDIEFLRVGYDLEHRFNDRWKVQNTFRFTRRDILNTGAIPLFFFDEANGILGRGLSRQVRNPQDFSLQTSVIGKFATGPVDHTLLFGVDLNRSEERDTAQFSDFADFQPLNIFAPVYGTFNGVNPGELPVFRDEQLDRDRLGIYLQDQIDLLDNLILVAGLRYETVKETVTSFPNAFDPNTTETIRNDDAWIPRFGLVYQPIPNLSLYGSYSQSFTPNFGTTSAGDPLAPERGEGFEVGIKTELWDGNFLATLGYFDVTRQNVATSDPNDPFALIATGEQNSQGIELDIVGKILPGWNILASYAYTDAKVTADNDIPVGNRVFNTPEHSASLWTTYTLQSGTLEGLGFGLGFNFVGDRAGDLANTFDVESYFLTNAAIFYRRDNWRVNLSIRNLFDVDYIAATQNSRESLNEPGAPFTIVGSVAIQF</sequence>
<evidence type="ECO:0000256" key="8">
    <source>
        <dbReference type="ARBA" id="ARBA00023004"/>
    </source>
</evidence>
<evidence type="ECO:0000256" key="4">
    <source>
        <dbReference type="ARBA" id="ARBA00022452"/>
    </source>
</evidence>
<gene>
    <name evidence="19" type="ordered locus">AM1_A0198</name>
</gene>
<dbReference type="GO" id="GO:0015891">
    <property type="term" value="P:siderophore transport"/>
    <property type="evidence" value="ECO:0007669"/>
    <property type="project" value="InterPro"/>
</dbReference>
<evidence type="ECO:0000256" key="3">
    <source>
        <dbReference type="ARBA" id="ARBA00022448"/>
    </source>
</evidence>
<dbReference type="GO" id="GO:0009279">
    <property type="term" value="C:cell outer membrane"/>
    <property type="evidence" value="ECO:0007669"/>
    <property type="project" value="UniProtKB-SubCell"/>
</dbReference>
<evidence type="ECO:0000256" key="2">
    <source>
        <dbReference type="ARBA" id="ARBA00009810"/>
    </source>
</evidence>
<keyword evidence="5" id="KW-0410">Iron transport</keyword>
<dbReference type="HOGENOM" id="CLU_008287_9_4_3"/>
<dbReference type="AlphaFoldDB" id="A8ZKK2"/>
<evidence type="ECO:0000256" key="14">
    <source>
        <dbReference type="RuleBase" id="RU003357"/>
    </source>
</evidence>
<keyword evidence="8" id="KW-0408">Iron</keyword>
<feature type="signal peptide" evidence="15">
    <location>
        <begin position="1"/>
        <end position="28"/>
    </location>
</feature>
<comment type="subcellular location">
    <subcellularLocation>
        <location evidence="1 13">Cell outer membrane</location>
        <topology evidence="1 13">Multi-pass membrane protein</topology>
    </subcellularLocation>
</comment>
<keyword evidence="19" id="KW-0675">Receptor</keyword>
<dbReference type="Pfam" id="PF00593">
    <property type="entry name" value="TonB_dep_Rec_b-barrel"/>
    <property type="match status" value="1"/>
</dbReference>
<dbReference type="Pfam" id="PF07715">
    <property type="entry name" value="Plug"/>
    <property type="match status" value="1"/>
</dbReference>
<evidence type="ECO:0000313" key="19">
    <source>
        <dbReference type="EMBL" id="ABW31702.1"/>
    </source>
</evidence>
<keyword evidence="3 13" id="KW-0813">Transport</keyword>
<dbReference type="OrthoDB" id="473897at2"/>
<dbReference type="Proteomes" id="UP000000268">
    <property type="component" value="Plasmid pREB1"/>
</dbReference>
<evidence type="ECO:0000259" key="16">
    <source>
        <dbReference type="Pfam" id="PF00593"/>
    </source>
</evidence>
<dbReference type="InterPro" id="IPR039426">
    <property type="entry name" value="TonB-dep_rcpt-like"/>
</dbReference>
<dbReference type="PROSITE" id="PS52016">
    <property type="entry name" value="TONB_DEPENDENT_REC_3"/>
    <property type="match status" value="1"/>
</dbReference>
<evidence type="ECO:0000256" key="10">
    <source>
        <dbReference type="ARBA" id="ARBA00023077"/>
    </source>
</evidence>
<evidence type="ECO:0000256" key="11">
    <source>
        <dbReference type="ARBA" id="ARBA00023136"/>
    </source>
</evidence>
<dbReference type="PANTHER" id="PTHR32552:SF68">
    <property type="entry name" value="FERRICHROME OUTER MEMBRANE TRANSPORTER_PHAGE RECEPTOR"/>
    <property type="match status" value="1"/>
</dbReference>
<dbReference type="GO" id="GO:0038023">
    <property type="term" value="F:signaling receptor activity"/>
    <property type="evidence" value="ECO:0007669"/>
    <property type="project" value="InterPro"/>
</dbReference>
<keyword evidence="7 15" id="KW-0732">Signal</keyword>
<dbReference type="FunFam" id="2.40.170.20:FF:000005">
    <property type="entry name" value="TonB-dependent siderophore receptor"/>
    <property type="match status" value="1"/>
</dbReference>
<dbReference type="InterPro" id="IPR000531">
    <property type="entry name" value="Beta-barrel_TonB"/>
</dbReference>
<dbReference type="FunFam" id="2.170.130.10:FF:000001">
    <property type="entry name" value="Catecholate siderophore TonB-dependent receptor"/>
    <property type="match status" value="1"/>
</dbReference>
<keyword evidence="11 13" id="KW-0472">Membrane</keyword>
<evidence type="ECO:0000256" key="5">
    <source>
        <dbReference type="ARBA" id="ARBA00022496"/>
    </source>
</evidence>
<dbReference type="GO" id="GO:0015344">
    <property type="term" value="F:siderophore uptake transmembrane transporter activity"/>
    <property type="evidence" value="ECO:0007669"/>
    <property type="project" value="TreeGrafter"/>
</dbReference>
<dbReference type="CDD" id="cd01347">
    <property type="entry name" value="ligand_gated_channel"/>
    <property type="match status" value="1"/>
</dbReference>
<keyword evidence="19" id="KW-0614">Plasmid</keyword>
<dbReference type="SUPFAM" id="SSF56935">
    <property type="entry name" value="Porins"/>
    <property type="match status" value="1"/>
</dbReference>
<dbReference type="Gene3D" id="2.170.130.10">
    <property type="entry name" value="TonB-dependent receptor, plug domain"/>
    <property type="match status" value="1"/>
</dbReference>
<dbReference type="NCBIfam" id="TIGR01783">
    <property type="entry name" value="TonB-siderophor"/>
    <property type="match status" value="1"/>
</dbReference>
<protein>
    <submittedName>
        <fullName evidence="19">TonB-dependent siderophore receptor protein</fullName>
    </submittedName>
</protein>
<evidence type="ECO:0000256" key="13">
    <source>
        <dbReference type="PROSITE-ProRule" id="PRU01360"/>
    </source>
</evidence>
<evidence type="ECO:0000256" key="1">
    <source>
        <dbReference type="ARBA" id="ARBA00004571"/>
    </source>
</evidence>
<dbReference type="InterPro" id="IPR021731">
    <property type="entry name" value="AMIN_dom"/>
</dbReference>
<dbReference type="PANTHER" id="PTHR32552">
    <property type="entry name" value="FERRICHROME IRON RECEPTOR-RELATED"/>
    <property type="match status" value="1"/>
</dbReference>
<keyword evidence="20" id="KW-1185">Reference proteome</keyword>
<organism evidence="19 20">
    <name type="scientific">Acaryochloris marina (strain MBIC 11017)</name>
    <dbReference type="NCBI Taxonomy" id="329726"/>
    <lineage>
        <taxon>Bacteria</taxon>
        <taxon>Bacillati</taxon>
        <taxon>Cyanobacteriota</taxon>
        <taxon>Cyanophyceae</taxon>
        <taxon>Acaryochloridales</taxon>
        <taxon>Acaryochloridaceae</taxon>
        <taxon>Acaryochloris</taxon>
    </lineage>
</organism>
<keyword evidence="10 14" id="KW-0798">TonB box</keyword>
<reference evidence="19 20" key="1">
    <citation type="journal article" date="2008" name="Proc. Natl. Acad. Sci. U.S.A.">
        <title>Niche adaptation and genome expansion in the chlorophyll d-producing cyanobacterium Acaryochloris marina.</title>
        <authorList>
            <person name="Swingley W.D."/>
            <person name="Chen M."/>
            <person name="Cheung P.C."/>
            <person name="Conrad A.L."/>
            <person name="Dejesa L.C."/>
            <person name="Hao J."/>
            <person name="Honchak B.M."/>
            <person name="Karbach L.E."/>
            <person name="Kurdoglu A."/>
            <person name="Lahiri S."/>
            <person name="Mastrian S.D."/>
            <person name="Miyashita H."/>
            <person name="Page L."/>
            <person name="Ramakrishna P."/>
            <person name="Satoh S."/>
            <person name="Sattley W.M."/>
            <person name="Shimada Y."/>
            <person name="Taylor H.L."/>
            <person name="Tomo T."/>
            <person name="Tsuchiya T."/>
            <person name="Wang Z.T."/>
            <person name="Raymond J."/>
            <person name="Mimuro M."/>
            <person name="Blankenship R.E."/>
            <person name="Touchman J.W."/>
        </authorList>
    </citation>
    <scope>NUCLEOTIDE SEQUENCE [LARGE SCALE GENOMIC DNA]</scope>
    <source>
        <strain evidence="20">MBIC 11017</strain>
        <plasmid evidence="20">Plasmid pREB1</plasmid>
    </source>
</reference>
<dbReference type="InterPro" id="IPR036942">
    <property type="entry name" value="Beta-barrel_TonB_sf"/>
</dbReference>
<dbReference type="KEGG" id="amr:AM1_A0198"/>
<keyword evidence="6 13" id="KW-0812">Transmembrane</keyword>
<dbReference type="InterPro" id="IPR010105">
    <property type="entry name" value="TonB_sidphr_rcpt"/>
</dbReference>
<evidence type="ECO:0000256" key="12">
    <source>
        <dbReference type="ARBA" id="ARBA00023237"/>
    </source>
</evidence>
<feature type="chain" id="PRO_5002734556" evidence="15">
    <location>
        <begin position="29"/>
        <end position="855"/>
    </location>
</feature>